<dbReference type="SUPFAM" id="SSF57997">
    <property type="entry name" value="Tropomyosin"/>
    <property type="match status" value="1"/>
</dbReference>
<comment type="caution">
    <text evidence="2">The sequence shown here is derived from an EMBL/GenBank/DDBJ whole genome shotgun (WGS) entry which is preliminary data.</text>
</comment>
<organism evidence="2 3">
    <name type="scientific">Lithocarpus litseifolius</name>
    <dbReference type="NCBI Taxonomy" id="425828"/>
    <lineage>
        <taxon>Eukaryota</taxon>
        <taxon>Viridiplantae</taxon>
        <taxon>Streptophyta</taxon>
        <taxon>Embryophyta</taxon>
        <taxon>Tracheophyta</taxon>
        <taxon>Spermatophyta</taxon>
        <taxon>Magnoliopsida</taxon>
        <taxon>eudicotyledons</taxon>
        <taxon>Gunneridae</taxon>
        <taxon>Pentapetalae</taxon>
        <taxon>rosids</taxon>
        <taxon>fabids</taxon>
        <taxon>Fagales</taxon>
        <taxon>Fagaceae</taxon>
        <taxon>Lithocarpus</taxon>
    </lineage>
</organism>
<name>A0AAW2DMM3_9ROSI</name>
<evidence type="ECO:0000313" key="3">
    <source>
        <dbReference type="Proteomes" id="UP001459277"/>
    </source>
</evidence>
<feature type="coiled-coil region" evidence="1">
    <location>
        <begin position="68"/>
        <end position="120"/>
    </location>
</feature>
<dbReference type="Proteomes" id="UP001459277">
    <property type="component" value="Unassembled WGS sequence"/>
</dbReference>
<dbReference type="AlphaFoldDB" id="A0AAW2DMM3"/>
<evidence type="ECO:0000256" key="1">
    <source>
        <dbReference type="SAM" id="Coils"/>
    </source>
</evidence>
<keyword evidence="1" id="KW-0175">Coiled coil</keyword>
<dbReference type="Gene3D" id="1.20.5.170">
    <property type="match status" value="1"/>
</dbReference>
<sequence length="209" mass="22855">MTSIGPVVKEPHRLLTHKDYTVEEIKSILKLTDLEPCEQLGTEDLGVSPLFDLTRDRCVAKEGVITRVRKHNKNLMDQQEQYKEAIRTLNGELKEVGERLEEASRREQALQGELTALNQQVASAHPDLDLSGITMDDAVLATPARGAVAGECDDSMESDLPTRTDDVILAQPATTPPVDTSNPSLEILEAEDPFAQGKDDEALVDAPTA</sequence>
<proteinExistence type="predicted"/>
<dbReference type="EMBL" id="JAZDWU010000002">
    <property type="protein sequence ID" value="KAL0011651.1"/>
    <property type="molecule type" value="Genomic_DNA"/>
</dbReference>
<reference evidence="2 3" key="1">
    <citation type="submission" date="2024-01" db="EMBL/GenBank/DDBJ databases">
        <title>A telomere-to-telomere, gap-free genome of sweet tea (Lithocarpus litseifolius).</title>
        <authorList>
            <person name="Zhou J."/>
        </authorList>
    </citation>
    <scope>NUCLEOTIDE SEQUENCE [LARGE SCALE GENOMIC DNA]</scope>
    <source>
        <strain evidence="2">Zhou-2022a</strain>
        <tissue evidence="2">Leaf</tissue>
    </source>
</reference>
<protein>
    <submittedName>
        <fullName evidence="2">Uncharacterized protein</fullName>
    </submittedName>
</protein>
<keyword evidence="3" id="KW-1185">Reference proteome</keyword>
<accession>A0AAW2DMM3</accession>
<gene>
    <name evidence="2" type="ORF">SO802_006759</name>
</gene>
<evidence type="ECO:0000313" key="2">
    <source>
        <dbReference type="EMBL" id="KAL0011651.1"/>
    </source>
</evidence>